<dbReference type="PANTHER" id="PTHR45458">
    <property type="entry name" value="SHORT-CHAIN DEHYDROGENASE/REDUCTASE SDR"/>
    <property type="match status" value="1"/>
</dbReference>
<comment type="caution">
    <text evidence="2">The sequence shown here is derived from an EMBL/GenBank/DDBJ whole genome shotgun (WGS) entry which is preliminary data.</text>
</comment>
<dbReference type="EMBL" id="JAUJDW010000074">
    <property type="protein sequence ID" value="KAK0642437.1"/>
    <property type="molecule type" value="Genomic_DNA"/>
</dbReference>
<organism evidence="2 3">
    <name type="scientific">Lasiodiplodia hormozganensis</name>
    <dbReference type="NCBI Taxonomy" id="869390"/>
    <lineage>
        <taxon>Eukaryota</taxon>
        <taxon>Fungi</taxon>
        <taxon>Dikarya</taxon>
        <taxon>Ascomycota</taxon>
        <taxon>Pezizomycotina</taxon>
        <taxon>Dothideomycetes</taxon>
        <taxon>Dothideomycetes incertae sedis</taxon>
        <taxon>Botryosphaeriales</taxon>
        <taxon>Botryosphaeriaceae</taxon>
        <taxon>Lasiodiplodia</taxon>
    </lineage>
</organism>
<protein>
    <submittedName>
        <fullName evidence="2">Sporozoite surface protein 2</fullName>
    </submittedName>
</protein>
<accession>A0AA39XY42</accession>
<name>A0AA39XY42_9PEZI</name>
<dbReference type="InterPro" id="IPR052184">
    <property type="entry name" value="SDR_enzymes"/>
</dbReference>
<sequence>MPKGTQVTKNSENAKDPQNPQNTKNAKDHPQHPQNTKNTKDPKNSQDPKNTGDPKNARDPQNPKESSSPTRVVFGTARAETAPASSPEDITWLPSVAVSSPDADFPSYDAQATLYKTSAIAPTLIVSALTAASLLRTGSKVILVSSESSSITMRHKIEGGGKYDHRASTTALNMVGKILCLT</sequence>
<feature type="compositionally biased region" description="Basic and acidic residues" evidence="1">
    <location>
        <begin position="38"/>
        <end position="62"/>
    </location>
</feature>
<feature type="region of interest" description="Disordered" evidence="1">
    <location>
        <begin position="1"/>
        <end position="88"/>
    </location>
</feature>
<dbReference type="Proteomes" id="UP001175001">
    <property type="component" value="Unassembled WGS sequence"/>
</dbReference>
<dbReference type="PANTHER" id="PTHR45458:SF2">
    <property type="entry name" value="OXIDOREDUCTASE, SHORT CHAIN DEHYDROGENASE_REDUCTASE FAMILY SUPERFAMILY (AFU_ORTHOLOGUE AFUA_3G13450)"/>
    <property type="match status" value="1"/>
</dbReference>
<evidence type="ECO:0000256" key="1">
    <source>
        <dbReference type="SAM" id="MobiDB-lite"/>
    </source>
</evidence>
<gene>
    <name evidence="2" type="primary">SSP2</name>
    <name evidence="2" type="ORF">DIS24_g9040</name>
</gene>
<keyword evidence="3" id="KW-1185">Reference proteome</keyword>
<reference evidence="2" key="1">
    <citation type="submission" date="2023-06" db="EMBL/GenBank/DDBJ databases">
        <title>Multi-omics analyses reveal the molecular pathogenesis toolkit of Lasiodiplodia hormozganensis, a cross-kingdom pathogen.</title>
        <authorList>
            <person name="Felix C."/>
            <person name="Meneses R."/>
            <person name="Goncalves M.F.M."/>
            <person name="Tilleman L."/>
            <person name="Duarte A.S."/>
            <person name="Jorrin-Novo J.V."/>
            <person name="Van De Peer Y."/>
            <person name="Deforce D."/>
            <person name="Van Nieuwerburgh F."/>
            <person name="Esteves A.C."/>
            <person name="Alves A."/>
        </authorList>
    </citation>
    <scope>NUCLEOTIDE SEQUENCE</scope>
    <source>
        <strain evidence="2">CBS 339.90</strain>
    </source>
</reference>
<evidence type="ECO:0000313" key="2">
    <source>
        <dbReference type="EMBL" id="KAK0642437.1"/>
    </source>
</evidence>
<dbReference type="AlphaFoldDB" id="A0AA39XY42"/>
<dbReference type="GO" id="GO:0016616">
    <property type="term" value="F:oxidoreductase activity, acting on the CH-OH group of donors, NAD or NADP as acceptor"/>
    <property type="evidence" value="ECO:0007669"/>
    <property type="project" value="TreeGrafter"/>
</dbReference>
<proteinExistence type="predicted"/>
<evidence type="ECO:0000313" key="3">
    <source>
        <dbReference type="Proteomes" id="UP001175001"/>
    </source>
</evidence>
<feature type="compositionally biased region" description="Polar residues" evidence="1">
    <location>
        <begin position="1"/>
        <end position="24"/>
    </location>
</feature>